<dbReference type="CDD" id="cd04318">
    <property type="entry name" value="EcAsnRS_like_N"/>
    <property type="match status" value="1"/>
</dbReference>
<dbReference type="NCBIfam" id="TIGR00457">
    <property type="entry name" value="asnS"/>
    <property type="match status" value="1"/>
</dbReference>
<dbReference type="SUPFAM" id="SSF55681">
    <property type="entry name" value="Class II aaRS and biotin synthetases"/>
    <property type="match status" value="1"/>
</dbReference>
<dbReference type="PRINTS" id="PR01042">
    <property type="entry name" value="TRNASYNTHASP"/>
</dbReference>
<dbReference type="InterPro" id="IPR045864">
    <property type="entry name" value="aa-tRNA-synth_II/BPL/LPL"/>
</dbReference>
<dbReference type="GO" id="GO:0004816">
    <property type="term" value="F:asparagine-tRNA ligase activity"/>
    <property type="evidence" value="ECO:0007669"/>
    <property type="project" value="UniProtKB-EC"/>
</dbReference>
<evidence type="ECO:0000256" key="4">
    <source>
        <dbReference type="ARBA" id="ARBA00022741"/>
    </source>
</evidence>
<dbReference type="InterPro" id="IPR004365">
    <property type="entry name" value="NA-bd_OB_tRNA"/>
</dbReference>
<dbReference type="PANTHER" id="PTHR22594:SF34">
    <property type="entry name" value="ASPARAGINE--TRNA LIGASE, MITOCHONDRIAL-RELATED"/>
    <property type="match status" value="1"/>
</dbReference>
<dbReference type="Gene3D" id="2.40.50.140">
    <property type="entry name" value="Nucleic acid-binding proteins"/>
    <property type="match status" value="1"/>
</dbReference>
<reference evidence="10" key="1">
    <citation type="submission" date="2022-11" db="UniProtKB">
        <authorList>
            <consortium name="WormBaseParasite"/>
        </authorList>
    </citation>
    <scope>IDENTIFICATION</scope>
</reference>
<dbReference type="GO" id="GO:0006421">
    <property type="term" value="P:asparaginyl-tRNA aminoacylation"/>
    <property type="evidence" value="ECO:0007669"/>
    <property type="project" value="InterPro"/>
</dbReference>
<evidence type="ECO:0000256" key="1">
    <source>
        <dbReference type="ARBA" id="ARBA00008226"/>
    </source>
</evidence>
<evidence type="ECO:0000256" key="2">
    <source>
        <dbReference type="ARBA" id="ARBA00012816"/>
    </source>
</evidence>
<evidence type="ECO:0000259" key="8">
    <source>
        <dbReference type="PROSITE" id="PS50862"/>
    </source>
</evidence>
<keyword evidence="9" id="KW-1185">Reference proteome</keyword>
<dbReference type="InterPro" id="IPR004364">
    <property type="entry name" value="Aa-tRNA-synt_II"/>
</dbReference>
<keyword evidence="4" id="KW-0547">Nucleotide-binding</keyword>
<dbReference type="PANTHER" id="PTHR22594">
    <property type="entry name" value="ASPARTYL/LYSYL-TRNA SYNTHETASE"/>
    <property type="match status" value="1"/>
</dbReference>
<dbReference type="GO" id="GO:0005739">
    <property type="term" value="C:mitochondrion"/>
    <property type="evidence" value="ECO:0007669"/>
    <property type="project" value="TreeGrafter"/>
</dbReference>
<dbReference type="Gene3D" id="3.30.930.10">
    <property type="entry name" value="Bira Bifunctional Protein, Domain 2"/>
    <property type="match status" value="1"/>
</dbReference>
<dbReference type="Pfam" id="PF01336">
    <property type="entry name" value="tRNA_anti-codon"/>
    <property type="match status" value="1"/>
</dbReference>
<evidence type="ECO:0000256" key="6">
    <source>
        <dbReference type="ARBA" id="ARBA00022917"/>
    </source>
</evidence>
<dbReference type="Pfam" id="PF00152">
    <property type="entry name" value="tRNA-synt_2"/>
    <property type="match status" value="1"/>
</dbReference>
<name>A0A914W1Z8_9BILA</name>
<evidence type="ECO:0000256" key="7">
    <source>
        <dbReference type="ARBA" id="ARBA00023146"/>
    </source>
</evidence>
<dbReference type="PROSITE" id="PS50862">
    <property type="entry name" value="AA_TRNA_LIGASE_II"/>
    <property type="match status" value="1"/>
</dbReference>
<dbReference type="WBParaSite" id="PSAMB.scaffold2size251193.g702.t1">
    <property type="protein sequence ID" value="PSAMB.scaffold2size251193.g702.t1"/>
    <property type="gene ID" value="PSAMB.scaffold2size251193.g702"/>
</dbReference>
<feature type="domain" description="Aminoacyl-transfer RNA synthetases class-II family profile" evidence="8">
    <location>
        <begin position="158"/>
        <end position="455"/>
    </location>
</feature>
<dbReference type="GO" id="GO:0003676">
    <property type="term" value="F:nucleic acid binding"/>
    <property type="evidence" value="ECO:0007669"/>
    <property type="project" value="InterPro"/>
</dbReference>
<keyword evidence="7" id="KW-0030">Aminoacyl-tRNA synthetase</keyword>
<evidence type="ECO:0000313" key="10">
    <source>
        <dbReference type="WBParaSite" id="PSAMB.scaffold2size251193.g702.t1"/>
    </source>
</evidence>
<dbReference type="SUPFAM" id="SSF50249">
    <property type="entry name" value="Nucleic acid-binding proteins"/>
    <property type="match status" value="1"/>
</dbReference>
<dbReference type="InterPro" id="IPR004522">
    <property type="entry name" value="Asn-tRNA-ligase"/>
</dbReference>
<dbReference type="EC" id="6.1.1.22" evidence="2"/>
<evidence type="ECO:0000256" key="5">
    <source>
        <dbReference type="ARBA" id="ARBA00022840"/>
    </source>
</evidence>
<dbReference type="InterPro" id="IPR006195">
    <property type="entry name" value="aa-tRNA-synth_II"/>
</dbReference>
<evidence type="ECO:0000256" key="3">
    <source>
        <dbReference type="ARBA" id="ARBA00022598"/>
    </source>
</evidence>
<dbReference type="Proteomes" id="UP000887566">
    <property type="component" value="Unplaced"/>
</dbReference>
<dbReference type="InterPro" id="IPR012340">
    <property type="entry name" value="NA-bd_OB-fold"/>
</dbReference>
<keyword evidence="5" id="KW-0067">ATP-binding</keyword>
<proteinExistence type="inferred from homology"/>
<dbReference type="InterPro" id="IPR002312">
    <property type="entry name" value="Asp/Asn-tRNA-synth_IIb"/>
</dbReference>
<protein>
    <recommendedName>
        <fullName evidence="2">asparagine--tRNA ligase</fullName>
        <ecNumber evidence="2">6.1.1.22</ecNumber>
    </recommendedName>
</protein>
<keyword evidence="3" id="KW-0436">Ligase</keyword>
<accession>A0A914W1Z8</accession>
<organism evidence="9 10">
    <name type="scientific">Plectus sambesii</name>
    <dbReference type="NCBI Taxonomy" id="2011161"/>
    <lineage>
        <taxon>Eukaryota</taxon>
        <taxon>Metazoa</taxon>
        <taxon>Ecdysozoa</taxon>
        <taxon>Nematoda</taxon>
        <taxon>Chromadorea</taxon>
        <taxon>Plectida</taxon>
        <taxon>Plectina</taxon>
        <taxon>Plectoidea</taxon>
        <taxon>Plectidae</taxon>
        <taxon>Plectus</taxon>
    </lineage>
</organism>
<keyword evidence="6" id="KW-0648">Protein biosynthesis</keyword>
<dbReference type="AlphaFoldDB" id="A0A914W1Z8"/>
<evidence type="ECO:0000313" key="9">
    <source>
        <dbReference type="Proteomes" id="UP000887566"/>
    </source>
</evidence>
<dbReference type="GO" id="GO:0005524">
    <property type="term" value="F:ATP binding"/>
    <property type="evidence" value="ECO:0007669"/>
    <property type="project" value="UniProtKB-KW"/>
</dbReference>
<comment type="similarity">
    <text evidence="1">Belongs to the class-II aminoacyl-tRNA synthetase family.</text>
</comment>
<sequence>MMLASASYHRLYSTSSRSVVSALLKSSSAAQENVTIRGWVTNMSKMGKMQFVHVTDGHSPATIQAVVSRSLLSEDVTLGSAVAIVGNWKPSRGSQQAMELVAHSFRIVGRNDTTSFPFSLKVGSSPDELRRSLHLRAKNRSFASLLRLRNAATVSCHQYFQEQGFVHIDAPLISQNDCEGAGQTFAIAADCPSTDQPDEAHQFFDRDVFLPVSCQLHLEAVASALPKVYTINPAFRAERSLSRQHLAEFRMIEAELAFVDDLEDIMQVTEGLVKYCASQLMEQQEEIACLQQCYQSDYSPLALSMPTSQFPRISFDEAIQILAQHSHQFSCAASEKTGLLKEHERFLVQHCASPVFVTGFPASTKPFYMKRTDDDRYAVCYDLLSPVVGELAGGSVREDSYEKLMERAAAANLANLEWYMDLRRFGATMTGGFGVGFERLLQTLLGVVNIKDCIPFPRWYKHCHL</sequence>